<dbReference type="InterPro" id="IPR057336">
    <property type="entry name" value="GerAC_N"/>
</dbReference>
<organism evidence="10 11">
    <name type="scientific">Thermoclostridium caenicola</name>
    <dbReference type="NCBI Taxonomy" id="659425"/>
    <lineage>
        <taxon>Bacteria</taxon>
        <taxon>Bacillati</taxon>
        <taxon>Bacillota</taxon>
        <taxon>Clostridia</taxon>
        <taxon>Eubacteriales</taxon>
        <taxon>Oscillospiraceae</taxon>
        <taxon>Thermoclostridium</taxon>
    </lineage>
</organism>
<keyword evidence="3" id="KW-0309">Germination</keyword>
<protein>
    <submittedName>
        <fullName evidence="10">Spore germination protein KC</fullName>
    </submittedName>
</protein>
<evidence type="ECO:0000259" key="8">
    <source>
        <dbReference type="Pfam" id="PF05504"/>
    </source>
</evidence>
<keyword evidence="5" id="KW-0472">Membrane</keyword>
<comment type="similarity">
    <text evidence="2">Belongs to the GerABKC lipoprotein family.</text>
</comment>
<dbReference type="Gene3D" id="3.30.300.210">
    <property type="entry name" value="Nutrient germinant receptor protein C, domain 3"/>
    <property type="match status" value="1"/>
</dbReference>
<dbReference type="Proteomes" id="UP000324781">
    <property type="component" value="Unassembled WGS sequence"/>
</dbReference>
<keyword evidence="4" id="KW-0732">Signal</keyword>
<proteinExistence type="inferred from homology"/>
<dbReference type="PANTHER" id="PTHR35789">
    <property type="entry name" value="SPORE GERMINATION PROTEIN B3"/>
    <property type="match status" value="1"/>
</dbReference>
<dbReference type="EMBL" id="FQZP01000002">
    <property type="protein sequence ID" value="SHI42106.1"/>
    <property type="molecule type" value="Genomic_DNA"/>
</dbReference>
<name>A0A1M6B070_9FIRM</name>
<evidence type="ECO:0000259" key="9">
    <source>
        <dbReference type="Pfam" id="PF25198"/>
    </source>
</evidence>
<keyword evidence="11" id="KW-1185">Reference proteome</keyword>
<evidence type="ECO:0000256" key="1">
    <source>
        <dbReference type="ARBA" id="ARBA00004635"/>
    </source>
</evidence>
<evidence type="ECO:0000313" key="11">
    <source>
        <dbReference type="Proteomes" id="UP000324781"/>
    </source>
</evidence>
<reference evidence="10 11" key="1">
    <citation type="submission" date="2016-11" db="EMBL/GenBank/DDBJ databases">
        <authorList>
            <person name="Varghese N."/>
            <person name="Submissions S."/>
        </authorList>
    </citation>
    <scope>NUCLEOTIDE SEQUENCE [LARGE SCALE GENOMIC DNA]</scope>
    <source>
        <strain evidence="10 11">DSM 19027</strain>
    </source>
</reference>
<evidence type="ECO:0000256" key="2">
    <source>
        <dbReference type="ARBA" id="ARBA00007886"/>
    </source>
</evidence>
<dbReference type="InterPro" id="IPR038501">
    <property type="entry name" value="Spore_GerAC_C_sf"/>
</dbReference>
<feature type="domain" description="Spore germination protein N-terminal" evidence="9">
    <location>
        <begin position="39"/>
        <end position="209"/>
    </location>
</feature>
<evidence type="ECO:0000256" key="4">
    <source>
        <dbReference type="ARBA" id="ARBA00022729"/>
    </source>
</evidence>
<dbReference type="Pfam" id="PF25198">
    <property type="entry name" value="Spore_GerAC_N"/>
    <property type="match status" value="1"/>
</dbReference>
<dbReference type="GO" id="GO:0009847">
    <property type="term" value="P:spore germination"/>
    <property type="evidence" value="ECO:0007669"/>
    <property type="project" value="InterPro"/>
</dbReference>
<feature type="domain" description="Spore germination GerAC-like C-terminal" evidence="8">
    <location>
        <begin position="260"/>
        <end position="426"/>
    </location>
</feature>
<dbReference type="InterPro" id="IPR008844">
    <property type="entry name" value="Spore_GerAC-like"/>
</dbReference>
<keyword evidence="7" id="KW-0449">Lipoprotein</keyword>
<accession>A0A1M6B070</accession>
<dbReference type="Pfam" id="PF05504">
    <property type="entry name" value="Spore_GerAC"/>
    <property type="match status" value="1"/>
</dbReference>
<dbReference type="GO" id="GO:0016020">
    <property type="term" value="C:membrane"/>
    <property type="evidence" value="ECO:0007669"/>
    <property type="project" value="UniProtKB-SubCell"/>
</dbReference>
<keyword evidence="6" id="KW-0564">Palmitate</keyword>
<evidence type="ECO:0000313" key="10">
    <source>
        <dbReference type="EMBL" id="SHI42106.1"/>
    </source>
</evidence>
<evidence type="ECO:0000256" key="3">
    <source>
        <dbReference type="ARBA" id="ARBA00022544"/>
    </source>
</evidence>
<evidence type="ECO:0000256" key="5">
    <source>
        <dbReference type="ARBA" id="ARBA00023136"/>
    </source>
</evidence>
<dbReference type="NCBIfam" id="TIGR02887">
    <property type="entry name" value="spore_ger_x_C"/>
    <property type="match status" value="1"/>
</dbReference>
<dbReference type="InterPro" id="IPR046953">
    <property type="entry name" value="Spore_GerAC-like_C"/>
</dbReference>
<sequence>MKTTKPAVITRVIKMDRGKRLIAIIMLVAICPLLASCYDAREVDDLGFVIAMGLDRGKTNTLRMTLQIAKPMAGADGGGSGDDLPYEQFSVEAPAVFSGLNMINTFASKQISLTHLKVVVFSSELAREGLKPYLNAMLRGKEFRPNMPIVVARHTAEEYLQSVDPKLVTNAAKYYELVFQSYKYTGLIPKVEFHDFYLASKSPCRNPVAILGDAGKFLSAEEFDIKNSTYMDHHRSMPFEGDFFAGDIPALGGARAGNVGLAVFEGDKMVGELDGTNTTMYLLCTGDYIHSYWTFPDPLAEGRYVLMDVKQSRKPKHRVEFVDGKPRIDIMLNLEGDLVAVQSDIDYETGDNSLVLESAAEDYIKDHVQKFLDKTINEFQSDICGFGAYARAHFMTWAEWEAYNWHTKYKDATFNLTVNFKVRRPGLILRSGTSEAMESRRDDQ</sequence>
<dbReference type="AlphaFoldDB" id="A0A1M6B070"/>
<dbReference type="PANTHER" id="PTHR35789:SF1">
    <property type="entry name" value="SPORE GERMINATION PROTEIN B3"/>
    <property type="match status" value="1"/>
</dbReference>
<comment type="subcellular location">
    <subcellularLocation>
        <location evidence="1">Membrane</location>
        <topology evidence="1">Lipid-anchor</topology>
    </subcellularLocation>
</comment>
<evidence type="ECO:0000256" key="6">
    <source>
        <dbReference type="ARBA" id="ARBA00023139"/>
    </source>
</evidence>
<evidence type="ECO:0000256" key="7">
    <source>
        <dbReference type="ARBA" id="ARBA00023288"/>
    </source>
</evidence>
<gene>
    <name evidence="10" type="ORF">SAMN05444373_100223</name>
</gene>